<sequence length="205" mass="21796">MSSDTVCTEHFGTNRIESPVTQTSLSANGLMPVRTPSAHRPRLDALSAAGPAAFGPRFAAAPAVTAADFARLDGDLAMRSFPGSGERVLGALMARPGYFWVGKSFRHVDAQTALGHNVFRALGGVRALNFVATVGASVVDGQSAVLLDYRDPRVGSGSPARRIYDELREIEPGLWLGPSYFATRGRLISMGWFALDASVPFDTLA</sequence>
<name>A0A1J0VV89_9NOCA</name>
<dbReference type="AlphaFoldDB" id="A0A1J0VV89"/>
<dbReference type="KEGG" id="nsl:BOX37_20615"/>
<protein>
    <submittedName>
        <fullName evidence="1">Uncharacterized protein</fullName>
    </submittedName>
</protein>
<keyword evidence="2" id="KW-1185">Reference proteome</keyword>
<gene>
    <name evidence="1" type="ORF">BOX37_20615</name>
</gene>
<proteinExistence type="predicted"/>
<dbReference type="Proteomes" id="UP000183810">
    <property type="component" value="Chromosome"/>
</dbReference>
<evidence type="ECO:0000313" key="1">
    <source>
        <dbReference type="EMBL" id="APE35942.1"/>
    </source>
</evidence>
<reference evidence="1" key="1">
    <citation type="submission" date="2016-11" db="EMBL/GenBank/DDBJ databases">
        <authorList>
            <person name="Jaros S."/>
            <person name="Januszkiewicz K."/>
            <person name="Wedrychowicz H."/>
        </authorList>
    </citation>
    <scope>NUCLEOTIDE SEQUENCE [LARGE SCALE GENOMIC DNA]</scope>
    <source>
        <strain evidence="1">Y48</strain>
    </source>
</reference>
<dbReference type="EMBL" id="CP018082">
    <property type="protein sequence ID" value="APE35942.1"/>
    <property type="molecule type" value="Genomic_DNA"/>
</dbReference>
<accession>A0A1J0VV89</accession>
<organism evidence="1 2">
    <name type="scientific">Nocardia mangyaensis</name>
    <dbReference type="NCBI Taxonomy" id="2213200"/>
    <lineage>
        <taxon>Bacteria</taxon>
        <taxon>Bacillati</taxon>
        <taxon>Actinomycetota</taxon>
        <taxon>Actinomycetes</taxon>
        <taxon>Mycobacteriales</taxon>
        <taxon>Nocardiaceae</taxon>
        <taxon>Nocardia</taxon>
    </lineage>
</organism>
<evidence type="ECO:0000313" key="2">
    <source>
        <dbReference type="Proteomes" id="UP000183810"/>
    </source>
</evidence>